<dbReference type="Pfam" id="PF00733">
    <property type="entry name" value="Asn_synthase"/>
    <property type="match status" value="1"/>
</dbReference>
<dbReference type="InterPro" id="IPR017932">
    <property type="entry name" value="GATase_2_dom"/>
</dbReference>
<dbReference type="InterPro" id="IPR051786">
    <property type="entry name" value="ASN_synthetase/amidase"/>
</dbReference>
<proteinExistence type="inferred from homology"/>
<dbReference type="AlphaFoldDB" id="A0A3B1D4T7"/>
<protein>
    <submittedName>
        <fullName evidence="6">Asparagine synthetase [glutamine-hydrolyzing]</fullName>
        <ecNumber evidence="6">6.3.5.4</ecNumber>
    </submittedName>
</protein>
<dbReference type="PROSITE" id="PS51278">
    <property type="entry name" value="GATASE_TYPE_2"/>
    <property type="match status" value="1"/>
</dbReference>
<dbReference type="GO" id="GO:0005524">
    <property type="term" value="F:ATP binding"/>
    <property type="evidence" value="ECO:0007669"/>
    <property type="project" value="UniProtKB-KW"/>
</dbReference>
<gene>
    <name evidence="6" type="ORF">MNBD_NITROSPINAE02-1790</name>
</gene>
<keyword evidence="2" id="KW-0547">Nucleotide-binding</keyword>
<reference evidence="6" key="1">
    <citation type="submission" date="2018-06" db="EMBL/GenBank/DDBJ databases">
        <authorList>
            <person name="Zhirakovskaya E."/>
        </authorList>
    </citation>
    <scope>NUCLEOTIDE SEQUENCE</scope>
</reference>
<dbReference type="SUPFAM" id="SSF52402">
    <property type="entry name" value="Adenine nucleotide alpha hydrolases-like"/>
    <property type="match status" value="1"/>
</dbReference>
<dbReference type="InterPro" id="IPR033738">
    <property type="entry name" value="AsnB_N"/>
</dbReference>
<dbReference type="GO" id="GO:0005829">
    <property type="term" value="C:cytosol"/>
    <property type="evidence" value="ECO:0007669"/>
    <property type="project" value="TreeGrafter"/>
</dbReference>
<dbReference type="Pfam" id="PF13522">
    <property type="entry name" value="GATase_6"/>
    <property type="match status" value="1"/>
</dbReference>
<dbReference type="InterPro" id="IPR006426">
    <property type="entry name" value="Asn_synth_AEB"/>
</dbReference>
<evidence type="ECO:0000256" key="4">
    <source>
        <dbReference type="ARBA" id="ARBA00022962"/>
    </source>
</evidence>
<dbReference type="PANTHER" id="PTHR43284:SF1">
    <property type="entry name" value="ASPARAGINE SYNTHETASE"/>
    <property type="match status" value="1"/>
</dbReference>
<dbReference type="Gene3D" id="3.40.50.620">
    <property type="entry name" value="HUPs"/>
    <property type="match status" value="1"/>
</dbReference>
<dbReference type="EC" id="6.3.5.4" evidence="6"/>
<comment type="similarity">
    <text evidence="1">Belongs to the asparagine synthetase family.</text>
</comment>
<sequence>MCGITGFIKPGASETRESLQRISAGMANTLHTRGPDDSGTWVDESRGVALGHRRLSIIDLSPHGRQPMVSASGRYVIAYNGEVYNFPQIKKALDKIKKINWRGHSDTEVILAAIEHYGIKEAVTQCNGMFAFALWDREERSITFARDRLGKKPLYYGWSHGALIFGSELKALMAYPGFDGEINRNALALFLRYNCVPAPYSIYKNIHKLKQGLLLTIKSPFTPGLLPEPEPYWSARDVYNRGVSDEMEADEGEIESGLNDLLLDAVGMRMISDVPLGAFLSGGIDSSLVVALMQAQSRKPVKTFTIGFHEKEYNEARHAKKVARHLGTDHTELYVTTKEAMEIIPDLPTIYDEPFADSSQIPTFLVSRMSKEHVTVCLSGDGGDESFGGYNRYLWAMSIWNKIGKIPMPGRRLGAGILTSISPPVWNKIYNIVEPMIPKRSRVANPGDKTQKLAEILVQQNPMEIYHWLVSHFKRPEDIALGSKEPITPLSDESMWATVDNFNTQMMYLDTITYLPDDILTKVDRASMGVSLEVRAPLLDYRVIEFAARLPPGLKIRGKEGKWILRKILDRYVPRKIIERPKMGFGVPIDHWLRGDLRGWCEDLLSEERLEREGYFDPAPIRQKWIEHLSGKRNWQYYLWNILMFQAWLDKVHRHG</sequence>
<accession>A0A3B1D4T7</accession>
<evidence type="ECO:0000256" key="3">
    <source>
        <dbReference type="ARBA" id="ARBA00022840"/>
    </source>
</evidence>
<name>A0A3B1D4T7_9ZZZZ</name>
<evidence type="ECO:0000259" key="5">
    <source>
        <dbReference type="PROSITE" id="PS51278"/>
    </source>
</evidence>
<dbReference type="Gene3D" id="3.60.20.10">
    <property type="entry name" value="Glutamine Phosphoribosylpyrophosphate, subunit 1, domain 1"/>
    <property type="match status" value="1"/>
</dbReference>
<dbReference type="InterPro" id="IPR029055">
    <property type="entry name" value="Ntn_hydrolases_N"/>
</dbReference>
<dbReference type="CDD" id="cd01991">
    <property type="entry name" value="Asn_synthase_B_C"/>
    <property type="match status" value="1"/>
</dbReference>
<dbReference type="PANTHER" id="PTHR43284">
    <property type="entry name" value="ASPARAGINE SYNTHETASE (GLUTAMINE-HYDROLYZING)"/>
    <property type="match status" value="1"/>
</dbReference>
<dbReference type="GO" id="GO:0004066">
    <property type="term" value="F:asparagine synthase (glutamine-hydrolyzing) activity"/>
    <property type="evidence" value="ECO:0007669"/>
    <property type="project" value="UniProtKB-EC"/>
</dbReference>
<organism evidence="6">
    <name type="scientific">hydrothermal vent metagenome</name>
    <dbReference type="NCBI Taxonomy" id="652676"/>
    <lineage>
        <taxon>unclassified sequences</taxon>
        <taxon>metagenomes</taxon>
        <taxon>ecological metagenomes</taxon>
    </lineage>
</organism>
<dbReference type="SUPFAM" id="SSF56235">
    <property type="entry name" value="N-terminal nucleophile aminohydrolases (Ntn hydrolases)"/>
    <property type="match status" value="1"/>
</dbReference>
<feature type="domain" description="Glutamine amidotransferase type-2" evidence="5">
    <location>
        <begin position="2"/>
        <end position="220"/>
    </location>
</feature>
<dbReference type="InterPro" id="IPR014729">
    <property type="entry name" value="Rossmann-like_a/b/a_fold"/>
</dbReference>
<dbReference type="GO" id="GO:0006529">
    <property type="term" value="P:asparagine biosynthetic process"/>
    <property type="evidence" value="ECO:0007669"/>
    <property type="project" value="InterPro"/>
</dbReference>
<evidence type="ECO:0000256" key="1">
    <source>
        <dbReference type="ARBA" id="ARBA00005752"/>
    </source>
</evidence>
<dbReference type="PIRSF" id="PIRSF001589">
    <property type="entry name" value="Asn_synthetase_glu-h"/>
    <property type="match status" value="1"/>
</dbReference>
<keyword evidence="3" id="KW-0067">ATP-binding</keyword>
<dbReference type="InterPro" id="IPR001962">
    <property type="entry name" value="Asn_synthase"/>
</dbReference>
<keyword evidence="6" id="KW-0436">Ligase</keyword>
<dbReference type="CDD" id="cd00712">
    <property type="entry name" value="AsnB"/>
    <property type="match status" value="1"/>
</dbReference>
<dbReference type="EMBL" id="UOGE01000089">
    <property type="protein sequence ID" value="VAX23747.1"/>
    <property type="molecule type" value="Genomic_DNA"/>
</dbReference>
<dbReference type="NCBIfam" id="TIGR01536">
    <property type="entry name" value="asn_synth_AEB"/>
    <property type="match status" value="1"/>
</dbReference>
<evidence type="ECO:0000256" key="2">
    <source>
        <dbReference type="ARBA" id="ARBA00022741"/>
    </source>
</evidence>
<keyword evidence="4" id="KW-0315">Glutamine amidotransferase</keyword>
<evidence type="ECO:0000313" key="6">
    <source>
        <dbReference type="EMBL" id="VAX23747.1"/>
    </source>
</evidence>